<protein>
    <recommendedName>
        <fullName evidence="2">LysM domain-containing protein</fullName>
    </recommendedName>
</protein>
<dbReference type="CDD" id="cd12797">
    <property type="entry name" value="M23_peptidase"/>
    <property type="match status" value="1"/>
</dbReference>
<feature type="domain" description="LysM" evidence="2">
    <location>
        <begin position="179"/>
        <end position="223"/>
    </location>
</feature>
<comment type="caution">
    <text evidence="3">The sequence shown here is derived from an EMBL/GenBank/DDBJ whole genome shotgun (WGS) entry which is preliminary data.</text>
</comment>
<dbReference type="InterPro" id="IPR050570">
    <property type="entry name" value="Cell_wall_metabolism_enzyme"/>
</dbReference>
<dbReference type="SUPFAM" id="SSF54106">
    <property type="entry name" value="LysM domain"/>
    <property type="match status" value="1"/>
</dbReference>
<dbReference type="InterPro" id="IPR036779">
    <property type="entry name" value="LysM_dom_sf"/>
</dbReference>
<dbReference type="InterPro" id="IPR011055">
    <property type="entry name" value="Dup_hybrid_motif"/>
</dbReference>
<evidence type="ECO:0000259" key="2">
    <source>
        <dbReference type="PROSITE" id="PS51782"/>
    </source>
</evidence>
<dbReference type="EMBL" id="MHQD01000010">
    <property type="protein sequence ID" value="OGZ96530.1"/>
    <property type="molecule type" value="Genomic_DNA"/>
</dbReference>
<dbReference type="CDD" id="cd00118">
    <property type="entry name" value="LysM"/>
    <property type="match status" value="2"/>
</dbReference>
<dbReference type="AlphaFoldDB" id="A0A1G2KDL2"/>
<evidence type="ECO:0000313" key="3">
    <source>
        <dbReference type="EMBL" id="OGZ96530.1"/>
    </source>
</evidence>
<dbReference type="GO" id="GO:0004222">
    <property type="term" value="F:metalloendopeptidase activity"/>
    <property type="evidence" value="ECO:0007669"/>
    <property type="project" value="TreeGrafter"/>
</dbReference>
<dbReference type="SMART" id="SM00257">
    <property type="entry name" value="LysM"/>
    <property type="match status" value="2"/>
</dbReference>
<evidence type="ECO:0000256" key="1">
    <source>
        <dbReference type="ARBA" id="ARBA00022729"/>
    </source>
</evidence>
<dbReference type="Pfam" id="PF01476">
    <property type="entry name" value="LysM"/>
    <property type="match status" value="2"/>
</dbReference>
<organism evidence="3 4">
    <name type="scientific">Candidatus Sungbacteria bacterium RIFCSPHIGHO2_01_FULL_50_25</name>
    <dbReference type="NCBI Taxonomy" id="1802265"/>
    <lineage>
        <taxon>Bacteria</taxon>
        <taxon>Candidatus Sungiibacteriota</taxon>
    </lineage>
</organism>
<feature type="domain" description="LysM" evidence="2">
    <location>
        <begin position="229"/>
        <end position="273"/>
    </location>
</feature>
<gene>
    <name evidence="3" type="ORF">A2847_02600</name>
</gene>
<dbReference type="PANTHER" id="PTHR21666:SF289">
    <property type="entry name" value="L-ALA--D-GLU ENDOPEPTIDASE"/>
    <property type="match status" value="1"/>
</dbReference>
<dbReference type="PANTHER" id="PTHR21666">
    <property type="entry name" value="PEPTIDASE-RELATED"/>
    <property type="match status" value="1"/>
</dbReference>
<dbReference type="InterPro" id="IPR016047">
    <property type="entry name" value="M23ase_b-sheet_dom"/>
</dbReference>
<dbReference type="Gene3D" id="3.10.350.10">
    <property type="entry name" value="LysM domain"/>
    <property type="match status" value="2"/>
</dbReference>
<dbReference type="Proteomes" id="UP000178574">
    <property type="component" value="Unassembled WGS sequence"/>
</dbReference>
<dbReference type="PROSITE" id="PS51782">
    <property type="entry name" value="LYSM"/>
    <property type="match status" value="2"/>
</dbReference>
<reference evidence="3 4" key="1">
    <citation type="journal article" date="2016" name="Nat. Commun.">
        <title>Thousands of microbial genomes shed light on interconnected biogeochemical processes in an aquifer system.</title>
        <authorList>
            <person name="Anantharaman K."/>
            <person name="Brown C.T."/>
            <person name="Hug L.A."/>
            <person name="Sharon I."/>
            <person name="Castelle C.J."/>
            <person name="Probst A.J."/>
            <person name="Thomas B.C."/>
            <person name="Singh A."/>
            <person name="Wilkins M.J."/>
            <person name="Karaoz U."/>
            <person name="Brodie E.L."/>
            <person name="Williams K.H."/>
            <person name="Hubbard S.S."/>
            <person name="Banfield J.F."/>
        </authorList>
    </citation>
    <scope>NUCLEOTIDE SEQUENCE [LARGE SCALE GENOMIC DNA]</scope>
</reference>
<dbReference type="SUPFAM" id="SSF51261">
    <property type="entry name" value="Duplicated hybrid motif"/>
    <property type="match status" value="1"/>
</dbReference>
<accession>A0A1G2KDL2</accession>
<keyword evidence="1" id="KW-0732">Signal</keyword>
<dbReference type="InterPro" id="IPR018392">
    <property type="entry name" value="LysM"/>
</dbReference>
<sequence>MPDIPPVLYLKSGLYKLFLKYFGKGKPFLADIRIDTKLDKSASRNSVIKEGGPVEDGYRKSVLYKPLLNKGGDFFPIIALLSSILAIAAFPAEAGFFSSIFSFFSGGFELREISQSEYPIEDQILLPLLGSIMPQGGMGGGDLPNELYIPLSVTQDSALVAIQNPAGTLPSLEQHGNIVLYTVQKGDTPSAIAKKFGVSVNTLLWANEVKSAGALKVGDELLILPISGVQYTVKKGDTIDSIAKKFKGDPLEIISFNGLAINESISVGQTLIIPDGELSAPASPASPGSSFVPSRFAGLPVFDGYYIRPIIGGRKSQGIHGYNGVDLAQKCGEPVLASASGAVIRARSEGWNYGYGQHIILSHPNQTQTLYAHLSRVFVSGGESVTQGAVIGFVGSTGKSTGCHVHFEVRGAKNPF</sequence>
<dbReference type="Gene3D" id="2.70.70.10">
    <property type="entry name" value="Glucose Permease (Domain IIA)"/>
    <property type="match status" value="1"/>
</dbReference>
<evidence type="ECO:0000313" key="4">
    <source>
        <dbReference type="Proteomes" id="UP000178574"/>
    </source>
</evidence>
<name>A0A1G2KDL2_9BACT</name>
<proteinExistence type="predicted"/>
<dbReference type="Pfam" id="PF01551">
    <property type="entry name" value="Peptidase_M23"/>
    <property type="match status" value="1"/>
</dbReference>